<evidence type="ECO:0000256" key="1">
    <source>
        <dbReference type="ARBA" id="ARBA00061469"/>
    </source>
</evidence>
<evidence type="ECO:0000313" key="5">
    <source>
        <dbReference type="Proteomes" id="UP001345827"/>
    </source>
</evidence>
<feature type="region of interest" description="Disordered" evidence="3">
    <location>
        <begin position="113"/>
        <end position="142"/>
    </location>
</feature>
<comment type="caution">
    <text evidence="4">The sequence shown here is derived from an EMBL/GenBank/DDBJ whole genome shotgun (WGS) entry which is preliminary data.</text>
</comment>
<dbReference type="AlphaFoldDB" id="A0AAV9Q6U3"/>
<gene>
    <name evidence="4" type="ORF">LTR25_005827</name>
</gene>
<proteinExistence type="inferred from homology"/>
<feature type="compositionally biased region" description="Polar residues" evidence="3">
    <location>
        <begin position="113"/>
        <end position="132"/>
    </location>
</feature>
<dbReference type="PANTHER" id="PTHR14534:SF3">
    <property type="entry name" value="GID COMPLEX SUBUNIT 4 HOMOLOG"/>
    <property type="match status" value="1"/>
</dbReference>
<comment type="similarity">
    <text evidence="1">Belongs to the GID4/VID24 family.</text>
</comment>
<name>A0AAV9Q6U3_9PEZI</name>
<dbReference type="InterPro" id="IPR018618">
    <property type="entry name" value="GID4/10-like"/>
</dbReference>
<keyword evidence="2" id="KW-0175">Coiled coil</keyword>
<feature type="compositionally biased region" description="Polar residues" evidence="3">
    <location>
        <begin position="455"/>
        <end position="471"/>
    </location>
</feature>
<dbReference type="Proteomes" id="UP001345827">
    <property type="component" value="Unassembled WGS sequence"/>
</dbReference>
<feature type="compositionally biased region" description="Basic and acidic residues" evidence="3">
    <location>
        <begin position="549"/>
        <end position="565"/>
    </location>
</feature>
<feature type="region of interest" description="Disordered" evidence="3">
    <location>
        <begin position="1"/>
        <end position="25"/>
    </location>
</feature>
<dbReference type="EMBL" id="JAXLQG010000009">
    <property type="protein sequence ID" value="KAK5535925.1"/>
    <property type="molecule type" value="Genomic_DNA"/>
</dbReference>
<keyword evidence="5" id="KW-1185">Reference proteome</keyword>
<dbReference type="GO" id="GO:0045721">
    <property type="term" value="P:negative regulation of gluconeogenesis"/>
    <property type="evidence" value="ECO:0007669"/>
    <property type="project" value="TreeGrafter"/>
</dbReference>
<dbReference type="PANTHER" id="PTHR14534">
    <property type="entry name" value="VACUOLAR IMPORT AND DEGRADATION PROTEIN 24"/>
    <property type="match status" value="1"/>
</dbReference>
<evidence type="ECO:0000313" key="4">
    <source>
        <dbReference type="EMBL" id="KAK5535925.1"/>
    </source>
</evidence>
<feature type="region of interest" description="Disordered" evidence="3">
    <location>
        <begin position="447"/>
        <end position="471"/>
    </location>
</feature>
<feature type="region of interest" description="Disordered" evidence="3">
    <location>
        <begin position="401"/>
        <end position="427"/>
    </location>
</feature>
<dbReference type="GO" id="GO:0007039">
    <property type="term" value="P:protein catabolic process in the vacuole"/>
    <property type="evidence" value="ECO:0007669"/>
    <property type="project" value="TreeGrafter"/>
</dbReference>
<reference evidence="4 5" key="1">
    <citation type="submission" date="2023-06" db="EMBL/GenBank/DDBJ databases">
        <title>Black Yeasts Isolated from many extreme environments.</title>
        <authorList>
            <person name="Coleine C."/>
            <person name="Stajich J.E."/>
            <person name="Selbmann L."/>
        </authorList>
    </citation>
    <scope>NUCLEOTIDE SEQUENCE [LARGE SCALE GENOMIC DNA]</scope>
    <source>
        <strain evidence="4 5">CCFEE 5887</strain>
    </source>
</reference>
<dbReference type="GO" id="GO:0034657">
    <property type="term" value="C:GID complex"/>
    <property type="evidence" value="ECO:0007669"/>
    <property type="project" value="TreeGrafter"/>
</dbReference>
<accession>A0AAV9Q6U3</accession>
<sequence length="759" mass="85150">MPPAHTPSESRASSPPPSLEQITPDNPEFTEAISRSATHLASTLNPHSTQSFRSGQYRWNGSGVPAALAAAVALFRHPDETRRALAGEENNDDITTAGDQIISRQRWLAEWEGQNTSNQDQDPTTMQNQTRTRQSDETEDDLDRLSTAALAVGESDDYTAARRDLQRLERALQRQRAARNNLIRTGRAADLGAVPTASALRAYWHEEPNSNDNTGSSATTAAQHQDRISAQAWRNDEYNRLYDEAYTISHSSRQRQDQHKKTEAFDRVRNSIRYLSQLRHTGVEGGLQLARQLDLDSLYESPESNTPCDLPMHVNSLPIPQYSSWLAPGMVWNGLQSTDRDPTQNTAAWAMPARRARQRAIFRHTLARRREAVQEEIDGYPASLMDSDRYLSDLLQDTTGRWGFSQESSSTRPASSSPQSAESDHWPVRVTIHSVNYDTMTLTGTMSASHMPEKTSPSHLSTTESPQSATSMSSYFTGEIVDFRRQPLETEPDGRNYRVGGLDIDASYWARLGPFRKEIEYVRNLRGRARNAYQQDSNLWNAFRKTAGDEGDYKESSAQHNDHPDAAMTVADSQAGPSTEREESPEIEDDKIMARCLGSARWLDEKVGKEWILMRWKERCFVNPTGQSPQNHSQTRRILTTTSSSYSPYGGRSPDPGTNTWGGTGTSWGLTISGFYYIALNRLTGEIDGLYYDPGSQPYQALRMVPEGMSMQQQKAKLESSDLDSASERTNCNHVCGCSDLICQERVGLKKWFPSMELR</sequence>
<dbReference type="GO" id="GO:0005773">
    <property type="term" value="C:vacuole"/>
    <property type="evidence" value="ECO:0007669"/>
    <property type="project" value="GOC"/>
</dbReference>
<organism evidence="4 5">
    <name type="scientific">Vermiconidia calcicola</name>
    <dbReference type="NCBI Taxonomy" id="1690605"/>
    <lineage>
        <taxon>Eukaryota</taxon>
        <taxon>Fungi</taxon>
        <taxon>Dikarya</taxon>
        <taxon>Ascomycota</taxon>
        <taxon>Pezizomycotina</taxon>
        <taxon>Dothideomycetes</taxon>
        <taxon>Dothideomycetidae</taxon>
        <taxon>Mycosphaerellales</taxon>
        <taxon>Extremaceae</taxon>
        <taxon>Vermiconidia</taxon>
    </lineage>
</organism>
<feature type="coiled-coil region" evidence="2">
    <location>
        <begin position="158"/>
        <end position="185"/>
    </location>
</feature>
<dbReference type="GO" id="GO:0006623">
    <property type="term" value="P:protein targeting to vacuole"/>
    <property type="evidence" value="ECO:0007669"/>
    <property type="project" value="TreeGrafter"/>
</dbReference>
<protein>
    <submittedName>
        <fullName evidence="4">Uncharacterized protein</fullName>
    </submittedName>
</protein>
<evidence type="ECO:0000256" key="2">
    <source>
        <dbReference type="SAM" id="Coils"/>
    </source>
</evidence>
<feature type="region of interest" description="Disordered" evidence="3">
    <location>
        <begin position="549"/>
        <end position="587"/>
    </location>
</feature>
<feature type="compositionally biased region" description="Low complexity" evidence="3">
    <location>
        <begin position="405"/>
        <end position="421"/>
    </location>
</feature>
<dbReference type="Pfam" id="PF09783">
    <property type="entry name" value="Vac_ImportDeg"/>
    <property type="match status" value="2"/>
</dbReference>
<dbReference type="GO" id="GO:0043161">
    <property type="term" value="P:proteasome-mediated ubiquitin-dependent protein catabolic process"/>
    <property type="evidence" value="ECO:0007669"/>
    <property type="project" value="TreeGrafter"/>
</dbReference>
<feature type="compositionally biased region" description="Polar residues" evidence="3">
    <location>
        <begin position="210"/>
        <end position="223"/>
    </location>
</feature>
<feature type="region of interest" description="Disordered" evidence="3">
    <location>
        <begin position="206"/>
        <end position="225"/>
    </location>
</feature>
<evidence type="ECO:0000256" key="3">
    <source>
        <dbReference type="SAM" id="MobiDB-lite"/>
    </source>
</evidence>